<reference evidence="1" key="2">
    <citation type="journal article" date="2020" name="Nat. Commun.">
        <title>Large-scale genome sequencing of mycorrhizal fungi provides insights into the early evolution of symbiotic traits.</title>
        <authorList>
            <person name="Miyauchi S."/>
            <person name="Kiss E."/>
            <person name="Kuo A."/>
            <person name="Drula E."/>
            <person name="Kohler A."/>
            <person name="Sanchez-Garcia M."/>
            <person name="Morin E."/>
            <person name="Andreopoulos B."/>
            <person name="Barry K.W."/>
            <person name="Bonito G."/>
            <person name="Buee M."/>
            <person name="Carver A."/>
            <person name="Chen C."/>
            <person name="Cichocki N."/>
            <person name="Clum A."/>
            <person name="Culley D."/>
            <person name="Crous P.W."/>
            <person name="Fauchery L."/>
            <person name="Girlanda M."/>
            <person name="Hayes R.D."/>
            <person name="Keri Z."/>
            <person name="LaButti K."/>
            <person name="Lipzen A."/>
            <person name="Lombard V."/>
            <person name="Magnuson J."/>
            <person name="Maillard F."/>
            <person name="Murat C."/>
            <person name="Nolan M."/>
            <person name="Ohm R.A."/>
            <person name="Pangilinan J."/>
            <person name="Pereira M.F."/>
            <person name="Perotto S."/>
            <person name="Peter M."/>
            <person name="Pfister S."/>
            <person name="Riley R."/>
            <person name="Sitrit Y."/>
            <person name="Stielow J.B."/>
            <person name="Szollosi G."/>
            <person name="Zifcakova L."/>
            <person name="Stursova M."/>
            <person name="Spatafora J.W."/>
            <person name="Tedersoo L."/>
            <person name="Vaario L.M."/>
            <person name="Yamada A."/>
            <person name="Yan M."/>
            <person name="Wang P."/>
            <person name="Xu J."/>
            <person name="Bruns T."/>
            <person name="Baldrian P."/>
            <person name="Vilgalys R."/>
            <person name="Dunand C."/>
            <person name="Henrissat B."/>
            <person name="Grigoriev I.V."/>
            <person name="Hibbett D."/>
            <person name="Nagy L.G."/>
            <person name="Martin F.M."/>
        </authorList>
    </citation>
    <scope>NUCLEOTIDE SEQUENCE</scope>
    <source>
        <strain evidence="1">BED1</strain>
    </source>
</reference>
<feature type="non-terminal residue" evidence="1">
    <location>
        <position position="194"/>
    </location>
</feature>
<dbReference type="EMBL" id="WHUW01000121">
    <property type="protein sequence ID" value="KAF8422779.1"/>
    <property type="molecule type" value="Genomic_DNA"/>
</dbReference>
<comment type="caution">
    <text evidence="1">The sequence shown here is derived from an EMBL/GenBank/DDBJ whole genome shotgun (WGS) entry which is preliminary data.</text>
</comment>
<accession>A0AAD4BDI9</accession>
<feature type="non-terminal residue" evidence="1">
    <location>
        <position position="1"/>
    </location>
</feature>
<dbReference type="Pfam" id="PF20414">
    <property type="entry name" value="DUF6698"/>
    <property type="match status" value="1"/>
</dbReference>
<sequence>LNRGADSAHGDDATSLKPIMIHWLMEAYPNAVSGLKFGMKHRCGFNHDVTGCLLCPVDYNWNDATHRAAILDSHPDFLVTSNSWPAFLYEGETYDPKDPRKGLFKNLLLLKAFKHIFTSPSSALKTDIESEHTTQPKRQCKLNECRTCSDVATLLGMKTISLRAIAYIAVQLCFALSSCGSWRITDGDFNYHCF</sequence>
<proteinExistence type="predicted"/>
<organism evidence="1 2">
    <name type="scientific">Boletus edulis BED1</name>
    <dbReference type="NCBI Taxonomy" id="1328754"/>
    <lineage>
        <taxon>Eukaryota</taxon>
        <taxon>Fungi</taxon>
        <taxon>Dikarya</taxon>
        <taxon>Basidiomycota</taxon>
        <taxon>Agaricomycotina</taxon>
        <taxon>Agaricomycetes</taxon>
        <taxon>Agaricomycetidae</taxon>
        <taxon>Boletales</taxon>
        <taxon>Boletineae</taxon>
        <taxon>Boletaceae</taxon>
        <taxon>Boletoideae</taxon>
        <taxon>Boletus</taxon>
    </lineage>
</organism>
<evidence type="ECO:0000313" key="1">
    <source>
        <dbReference type="EMBL" id="KAF8422779.1"/>
    </source>
</evidence>
<dbReference type="AlphaFoldDB" id="A0AAD4BDI9"/>
<gene>
    <name evidence="1" type="ORF">L210DRAFT_3325190</name>
</gene>
<name>A0AAD4BDI9_BOLED</name>
<evidence type="ECO:0000313" key="2">
    <source>
        <dbReference type="Proteomes" id="UP001194468"/>
    </source>
</evidence>
<reference evidence="1" key="1">
    <citation type="submission" date="2019-10" db="EMBL/GenBank/DDBJ databases">
        <authorList>
            <consortium name="DOE Joint Genome Institute"/>
            <person name="Kuo A."/>
            <person name="Miyauchi S."/>
            <person name="Kiss E."/>
            <person name="Drula E."/>
            <person name="Kohler A."/>
            <person name="Sanchez-Garcia M."/>
            <person name="Andreopoulos B."/>
            <person name="Barry K.W."/>
            <person name="Bonito G."/>
            <person name="Buee M."/>
            <person name="Carver A."/>
            <person name="Chen C."/>
            <person name="Cichocki N."/>
            <person name="Clum A."/>
            <person name="Culley D."/>
            <person name="Crous P.W."/>
            <person name="Fauchery L."/>
            <person name="Girlanda M."/>
            <person name="Hayes R."/>
            <person name="Keri Z."/>
            <person name="LaButti K."/>
            <person name="Lipzen A."/>
            <person name="Lombard V."/>
            <person name="Magnuson J."/>
            <person name="Maillard F."/>
            <person name="Morin E."/>
            <person name="Murat C."/>
            <person name="Nolan M."/>
            <person name="Ohm R."/>
            <person name="Pangilinan J."/>
            <person name="Pereira M."/>
            <person name="Perotto S."/>
            <person name="Peter M."/>
            <person name="Riley R."/>
            <person name="Sitrit Y."/>
            <person name="Stielow B."/>
            <person name="Szollosi G."/>
            <person name="Zifcakova L."/>
            <person name="Stursova M."/>
            <person name="Spatafora J.W."/>
            <person name="Tedersoo L."/>
            <person name="Vaario L.-M."/>
            <person name="Yamada A."/>
            <person name="Yan M."/>
            <person name="Wang P."/>
            <person name="Xu J."/>
            <person name="Bruns T."/>
            <person name="Baldrian P."/>
            <person name="Vilgalys R."/>
            <person name="Henrissat B."/>
            <person name="Grigoriev I.V."/>
            <person name="Hibbett D."/>
            <person name="Nagy L.G."/>
            <person name="Martin F.M."/>
        </authorList>
    </citation>
    <scope>NUCLEOTIDE SEQUENCE</scope>
    <source>
        <strain evidence="1">BED1</strain>
    </source>
</reference>
<keyword evidence="2" id="KW-1185">Reference proteome</keyword>
<dbReference type="Proteomes" id="UP001194468">
    <property type="component" value="Unassembled WGS sequence"/>
</dbReference>
<dbReference type="InterPro" id="IPR046521">
    <property type="entry name" value="DUF6698"/>
</dbReference>
<protein>
    <submittedName>
        <fullName evidence="1">Uncharacterized protein</fullName>
    </submittedName>
</protein>